<organism evidence="3 4">
    <name type="scientific">Pseudorhodoferax aquiterrae</name>
    <dbReference type="NCBI Taxonomy" id="747304"/>
    <lineage>
        <taxon>Bacteria</taxon>
        <taxon>Pseudomonadati</taxon>
        <taxon>Pseudomonadota</taxon>
        <taxon>Betaproteobacteria</taxon>
        <taxon>Burkholderiales</taxon>
        <taxon>Comamonadaceae</taxon>
    </lineage>
</organism>
<keyword evidence="4" id="KW-1185">Reference proteome</keyword>
<sequence length="111" mass="12316">MRKSRTLARFEEHSLALFAALVMGGSGAAVHAREHGSLVQAQLQQPAPRAARDEAHQRANAAFDRADADADGRLSRQEAQRLPAVAERFDEIDSDRDRFLSRDEFHQGIGH</sequence>
<evidence type="ECO:0000313" key="3">
    <source>
        <dbReference type="EMBL" id="GHC82100.1"/>
    </source>
</evidence>
<name>A0ABQ3G184_9BURK</name>
<evidence type="ECO:0000259" key="2">
    <source>
        <dbReference type="PROSITE" id="PS50222"/>
    </source>
</evidence>
<accession>A0ABQ3G184</accession>
<evidence type="ECO:0000256" key="1">
    <source>
        <dbReference type="SAM" id="MobiDB-lite"/>
    </source>
</evidence>
<gene>
    <name evidence="3" type="ORF">GCM10007320_25000</name>
</gene>
<dbReference type="Proteomes" id="UP000626210">
    <property type="component" value="Unassembled WGS sequence"/>
</dbReference>
<dbReference type="EMBL" id="BMYK01000006">
    <property type="protein sequence ID" value="GHC82100.1"/>
    <property type="molecule type" value="Genomic_DNA"/>
</dbReference>
<feature type="region of interest" description="Disordered" evidence="1">
    <location>
        <begin position="44"/>
        <end position="79"/>
    </location>
</feature>
<feature type="compositionally biased region" description="Basic and acidic residues" evidence="1">
    <location>
        <begin position="64"/>
        <end position="79"/>
    </location>
</feature>
<evidence type="ECO:0000313" key="4">
    <source>
        <dbReference type="Proteomes" id="UP000626210"/>
    </source>
</evidence>
<dbReference type="RefSeq" id="WP_189687277.1">
    <property type="nucleotide sequence ID" value="NZ_BMYK01000006.1"/>
</dbReference>
<proteinExistence type="predicted"/>
<protein>
    <recommendedName>
        <fullName evidence="2">EF-hand domain-containing protein</fullName>
    </recommendedName>
</protein>
<dbReference type="InterPro" id="IPR002048">
    <property type="entry name" value="EF_hand_dom"/>
</dbReference>
<reference evidence="4" key="1">
    <citation type="journal article" date="2019" name="Int. J. Syst. Evol. Microbiol.">
        <title>The Global Catalogue of Microorganisms (GCM) 10K type strain sequencing project: providing services to taxonomists for standard genome sequencing and annotation.</title>
        <authorList>
            <consortium name="The Broad Institute Genomics Platform"/>
            <consortium name="The Broad Institute Genome Sequencing Center for Infectious Disease"/>
            <person name="Wu L."/>
            <person name="Ma J."/>
        </authorList>
    </citation>
    <scope>NUCLEOTIDE SEQUENCE [LARGE SCALE GENOMIC DNA]</scope>
    <source>
        <strain evidence="4">KCTC 23314</strain>
    </source>
</reference>
<dbReference type="PROSITE" id="PS00018">
    <property type="entry name" value="EF_HAND_1"/>
    <property type="match status" value="1"/>
</dbReference>
<dbReference type="Pfam" id="PF13202">
    <property type="entry name" value="EF-hand_5"/>
    <property type="match status" value="1"/>
</dbReference>
<feature type="domain" description="EF-hand" evidence="2">
    <location>
        <begin position="54"/>
        <end position="89"/>
    </location>
</feature>
<comment type="caution">
    <text evidence="3">The sequence shown here is derived from an EMBL/GenBank/DDBJ whole genome shotgun (WGS) entry which is preliminary data.</text>
</comment>
<dbReference type="Gene3D" id="1.10.238.10">
    <property type="entry name" value="EF-hand"/>
    <property type="match status" value="1"/>
</dbReference>
<dbReference type="SUPFAM" id="SSF47473">
    <property type="entry name" value="EF-hand"/>
    <property type="match status" value="1"/>
</dbReference>
<dbReference type="PROSITE" id="PS50222">
    <property type="entry name" value="EF_HAND_2"/>
    <property type="match status" value="1"/>
</dbReference>
<dbReference type="InterPro" id="IPR011992">
    <property type="entry name" value="EF-hand-dom_pair"/>
</dbReference>
<dbReference type="InterPro" id="IPR018247">
    <property type="entry name" value="EF_Hand_1_Ca_BS"/>
</dbReference>